<dbReference type="EMBL" id="UHED01000001">
    <property type="protein sequence ID" value="SUM84396.1"/>
    <property type="molecule type" value="Genomic_DNA"/>
</dbReference>
<evidence type="ECO:0000313" key="5">
    <source>
        <dbReference type="EMBL" id="SUM84396.1"/>
    </source>
</evidence>
<dbReference type="Proteomes" id="UP000254707">
    <property type="component" value="Unassembled WGS sequence"/>
</dbReference>
<reference evidence="5 6" key="1">
    <citation type="submission" date="2018-06" db="EMBL/GenBank/DDBJ databases">
        <authorList>
            <consortium name="Pathogen Informatics"/>
            <person name="Doyle S."/>
        </authorList>
    </citation>
    <scope>NUCLEOTIDE SEQUENCE [LARGE SCALE GENOMIC DNA]</scope>
    <source>
        <strain evidence="5 6">NCTC7688</strain>
    </source>
</reference>
<dbReference type="SMART" id="SM01134">
    <property type="entry name" value="DeoRC"/>
    <property type="match status" value="1"/>
</dbReference>
<protein>
    <submittedName>
        <fullName evidence="5">Transcriptional regulator</fullName>
    </submittedName>
</protein>
<dbReference type="AlphaFoldDB" id="A0A380HRA8"/>
<evidence type="ECO:0000259" key="4">
    <source>
        <dbReference type="PROSITE" id="PS51000"/>
    </source>
</evidence>
<dbReference type="Pfam" id="PF00455">
    <property type="entry name" value="DeoRC"/>
    <property type="match status" value="1"/>
</dbReference>
<dbReference type="Gene3D" id="1.10.10.10">
    <property type="entry name" value="Winged helix-like DNA-binding domain superfamily/Winged helix DNA-binding domain"/>
    <property type="match status" value="1"/>
</dbReference>
<dbReference type="GO" id="GO:0003700">
    <property type="term" value="F:DNA-binding transcription factor activity"/>
    <property type="evidence" value="ECO:0007669"/>
    <property type="project" value="InterPro"/>
</dbReference>
<dbReference type="InterPro" id="IPR036390">
    <property type="entry name" value="WH_DNA-bd_sf"/>
</dbReference>
<dbReference type="InterPro" id="IPR037171">
    <property type="entry name" value="NagB/RpiA_transferase-like"/>
</dbReference>
<proteinExistence type="predicted"/>
<dbReference type="SUPFAM" id="SSF46785">
    <property type="entry name" value="Winged helix' DNA-binding domain"/>
    <property type="match status" value="1"/>
</dbReference>
<dbReference type="PANTHER" id="PTHR30363">
    <property type="entry name" value="HTH-TYPE TRANSCRIPTIONAL REGULATOR SRLR-RELATED"/>
    <property type="match status" value="1"/>
</dbReference>
<keyword evidence="2" id="KW-0805">Transcription regulation</keyword>
<dbReference type="PROSITE" id="PS51000">
    <property type="entry name" value="HTH_DEOR_2"/>
    <property type="match status" value="1"/>
</dbReference>
<dbReference type="InterPro" id="IPR014036">
    <property type="entry name" value="DeoR-like_C"/>
</dbReference>
<keyword evidence="1" id="KW-0423">Lactose metabolism</keyword>
<dbReference type="SMART" id="SM00420">
    <property type="entry name" value="HTH_DEOR"/>
    <property type="match status" value="1"/>
</dbReference>
<organism evidence="5 6">
    <name type="scientific">Staphylococcus saprophyticus</name>
    <dbReference type="NCBI Taxonomy" id="29385"/>
    <lineage>
        <taxon>Bacteria</taxon>
        <taxon>Bacillati</taxon>
        <taxon>Bacillota</taxon>
        <taxon>Bacilli</taxon>
        <taxon>Bacillales</taxon>
        <taxon>Staphylococcaceae</taxon>
        <taxon>Staphylococcus</taxon>
    </lineage>
</organism>
<dbReference type="PANTHER" id="PTHR30363:SF44">
    <property type="entry name" value="AGA OPERON TRANSCRIPTIONAL REPRESSOR-RELATED"/>
    <property type="match status" value="1"/>
</dbReference>
<evidence type="ECO:0000256" key="2">
    <source>
        <dbReference type="ARBA" id="ARBA00023015"/>
    </source>
</evidence>
<evidence type="ECO:0000313" key="6">
    <source>
        <dbReference type="Proteomes" id="UP000254707"/>
    </source>
</evidence>
<accession>A0A380HRA8</accession>
<dbReference type="SUPFAM" id="SSF100950">
    <property type="entry name" value="NagB/RpiA/CoA transferase-like"/>
    <property type="match status" value="1"/>
</dbReference>
<name>A0A380HRA8_STASA</name>
<evidence type="ECO:0000256" key="1">
    <source>
        <dbReference type="ARBA" id="ARBA00022736"/>
    </source>
</evidence>
<dbReference type="GO" id="GO:0005988">
    <property type="term" value="P:lactose metabolic process"/>
    <property type="evidence" value="ECO:0007669"/>
    <property type="project" value="UniProtKB-KW"/>
</dbReference>
<dbReference type="PRINTS" id="PR00037">
    <property type="entry name" value="HTHLACR"/>
</dbReference>
<dbReference type="Gene3D" id="3.40.50.1360">
    <property type="match status" value="1"/>
</dbReference>
<dbReference type="InterPro" id="IPR050313">
    <property type="entry name" value="Carb_Metab_HTH_regulators"/>
</dbReference>
<evidence type="ECO:0000256" key="3">
    <source>
        <dbReference type="ARBA" id="ARBA00023163"/>
    </source>
</evidence>
<dbReference type="RefSeq" id="WP_002484122.1">
    <property type="nucleotide sequence ID" value="NZ_CP014113.2"/>
</dbReference>
<dbReference type="InterPro" id="IPR036388">
    <property type="entry name" value="WH-like_DNA-bd_sf"/>
</dbReference>
<gene>
    <name evidence="5" type="primary">glpR_2</name>
    <name evidence="5" type="ORF">NCTC7688_02458</name>
</gene>
<dbReference type="Pfam" id="PF08220">
    <property type="entry name" value="HTH_DeoR"/>
    <property type="match status" value="1"/>
</dbReference>
<dbReference type="InterPro" id="IPR001034">
    <property type="entry name" value="DeoR_HTH"/>
</dbReference>
<keyword evidence="3" id="KW-0804">Transcription</keyword>
<sequence>MLPAEREQFIITFLKTNKKATIHDLALEFNVHEATIRRDLNKLEQYNQIKRTHGGVVLNDSEVWDELNFDDRETSYYDEKVAIGLKAAEFVENGDTLFIDSGSTTIHFARALTQKSNLTIITNDIHIASILKSTANQIIVTGGILYQDNYLLNGMITNETLKLFNPSKLFLATPAIDLEKGITHFNDTLASTKIQMVKQAKAVYVLTDSSKFDKVSLYNVCSSDTIDVLITDQTNKNIDWQAYDNHFKHLITVHAEAHPE</sequence>
<feature type="domain" description="HTH deoR-type" evidence="4">
    <location>
        <begin position="3"/>
        <end position="58"/>
    </location>
</feature>